<evidence type="ECO:0000313" key="3">
    <source>
        <dbReference type="EMBL" id="PZC73646.1"/>
    </source>
</evidence>
<evidence type="ECO:0000259" key="2">
    <source>
        <dbReference type="Pfam" id="PF00535"/>
    </source>
</evidence>
<dbReference type="GO" id="GO:0005794">
    <property type="term" value="C:Golgi apparatus"/>
    <property type="evidence" value="ECO:0007669"/>
    <property type="project" value="TreeGrafter"/>
</dbReference>
<dbReference type="Gene3D" id="3.90.550.10">
    <property type="entry name" value="Spore Coat Polysaccharide Biosynthesis Protein SpsA, Chain A"/>
    <property type="match status" value="1"/>
</dbReference>
<sequence>MVQPRTGITRARLAGIKVATGQVAIFLDSHCEVIRDWLRPLLQHIKRKRDAVVVPDIHTIQESNFLFEDTGKHDQVAPTCHRHADVRPLIRVPFVNNNRRGTCVWCHDINDVNVNGFLLDDDVFSEDACLGQHL</sequence>
<protein>
    <recommendedName>
        <fullName evidence="2">Glycosyltransferase 2-like domain-containing protein</fullName>
    </recommendedName>
</protein>
<accession>A0A2W1BLB5</accession>
<keyword evidence="4" id="KW-1185">Reference proteome</keyword>
<name>A0A2W1BLB5_HELAM</name>
<organism evidence="3 4">
    <name type="scientific">Helicoverpa armigera</name>
    <name type="common">Cotton bollworm</name>
    <name type="synonym">Heliothis armigera</name>
    <dbReference type="NCBI Taxonomy" id="29058"/>
    <lineage>
        <taxon>Eukaryota</taxon>
        <taxon>Metazoa</taxon>
        <taxon>Ecdysozoa</taxon>
        <taxon>Arthropoda</taxon>
        <taxon>Hexapoda</taxon>
        <taxon>Insecta</taxon>
        <taxon>Pterygota</taxon>
        <taxon>Neoptera</taxon>
        <taxon>Endopterygota</taxon>
        <taxon>Lepidoptera</taxon>
        <taxon>Glossata</taxon>
        <taxon>Ditrysia</taxon>
        <taxon>Noctuoidea</taxon>
        <taxon>Noctuidae</taxon>
        <taxon>Heliothinae</taxon>
        <taxon>Helicoverpa</taxon>
    </lineage>
</organism>
<keyword evidence="1" id="KW-1015">Disulfide bond</keyword>
<dbReference type="InterPro" id="IPR029044">
    <property type="entry name" value="Nucleotide-diphossugar_trans"/>
</dbReference>
<reference evidence="3 4" key="1">
    <citation type="journal article" date="2017" name="BMC Biol.">
        <title>Genomic innovations, transcriptional plasticity and gene loss underlying the evolution and divergence of two highly polyphagous and invasive Helicoverpa pest species.</title>
        <authorList>
            <person name="Pearce S.L."/>
            <person name="Clarke D.F."/>
            <person name="East P.D."/>
            <person name="Elfekih S."/>
            <person name="Gordon K.H."/>
            <person name="Jermiin L.S."/>
            <person name="McGaughran A."/>
            <person name="Oakeshott J.G."/>
            <person name="Papanikolaou A."/>
            <person name="Perera O.P."/>
            <person name="Rane R.V."/>
            <person name="Richards S."/>
            <person name="Tay W.T."/>
            <person name="Walsh T.K."/>
            <person name="Anderson A."/>
            <person name="Anderson C.J."/>
            <person name="Asgari S."/>
            <person name="Board P.G."/>
            <person name="Bretschneider A."/>
            <person name="Campbell P.M."/>
            <person name="Chertemps T."/>
            <person name="Christeller J.T."/>
            <person name="Coppin C.W."/>
            <person name="Downes S.J."/>
            <person name="Duan G."/>
            <person name="Farnsworth C.A."/>
            <person name="Good R.T."/>
            <person name="Han L.B."/>
            <person name="Han Y.C."/>
            <person name="Hatje K."/>
            <person name="Horne I."/>
            <person name="Huang Y.P."/>
            <person name="Hughes D.S."/>
            <person name="Jacquin-Joly E."/>
            <person name="James W."/>
            <person name="Jhangiani S."/>
            <person name="Kollmar M."/>
            <person name="Kuwar S.S."/>
            <person name="Li S."/>
            <person name="Liu N.Y."/>
            <person name="Maibeche M.T."/>
            <person name="Miller J.R."/>
            <person name="Montagne N."/>
            <person name="Perry T."/>
            <person name="Qu J."/>
            <person name="Song S.V."/>
            <person name="Sutton G.G."/>
            <person name="Vogel H."/>
            <person name="Walenz B.P."/>
            <person name="Xu W."/>
            <person name="Zhang H.J."/>
            <person name="Zou Z."/>
            <person name="Batterham P."/>
            <person name="Edwards O.R."/>
            <person name="Feyereisen R."/>
            <person name="Gibbs R.A."/>
            <person name="Heckel D.G."/>
            <person name="McGrath A."/>
            <person name="Robin C."/>
            <person name="Scherer S.E."/>
            <person name="Worley K.C."/>
            <person name="Wu Y.D."/>
        </authorList>
    </citation>
    <scope>NUCLEOTIDE SEQUENCE [LARGE SCALE GENOMIC DNA]</scope>
    <source>
        <strain evidence="3">Harm_GR_Male_#8</strain>
        <tissue evidence="3">Whole organism</tissue>
    </source>
</reference>
<evidence type="ECO:0000256" key="1">
    <source>
        <dbReference type="ARBA" id="ARBA00023157"/>
    </source>
</evidence>
<dbReference type="Proteomes" id="UP000249218">
    <property type="component" value="Unassembled WGS sequence"/>
</dbReference>
<dbReference type="GO" id="GO:0004653">
    <property type="term" value="F:polypeptide N-acetylgalactosaminyltransferase activity"/>
    <property type="evidence" value="ECO:0007669"/>
    <property type="project" value="TreeGrafter"/>
</dbReference>
<dbReference type="SUPFAM" id="SSF53448">
    <property type="entry name" value="Nucleotide-diphospho-sugar transferases"/>
    <property type="match status" value="1"/>
</dbReference>
<dbReference type="Pfam" id="PF00535">
    <property type="entry name" value="Glycos_transf_2"/>
    <property type="match status" value="1"/>
</dbReference>
<evidence type="ECO:0000313" key="4">
    <source>
        <dbReference type="Proteomes" id="UP000249218"/>
    </source>
</evidence>
<dbReference type="EMBL" id="KZ150094">
    <property type="protein sequence ID" value="PZC73646.1"/>
    <property type="molecule type" value="Genomic_DNA"/>
</dbReference>
<dbReference type="GO" id="GO:0006493">
    <property type="term" value="P:protein O-linked glycosylation"/>
    <property type="evidence" value="ECO:0007669"/>
    <property type="project" value="TreeGrafter"/>
</dbReference>
<dbReference type="PANTHER" id="PTHR11675">
    <property type="entry name" value="N-ACETYLGALACTOSAMINYLTRANSFERASE"/>
    <property type="match status" value="1"/>
</dbReference>
<gene>
    <name evidence="3" type="primary">HaOG209020</name>
    <name evidence="3" type="ORF">B5X24_HaOG209020</name>
</gene>
<feature type="domain" description="Glycosyltransferase 2-like" evidence="2">
    <location>
        <begin position="5"/>
        <end position="72"/>
    </location>
</feature>
<dbReference type="PANTHER" id="PTHR11675:SF126">
    <property type="entry name" value="RICIN B LECTIN DOMAIN-CONTAINING PROTEIN"/>
    <property type="match status" value="1"/>
</dbReference>
<dbReference type="AlphaFoldDB" id="A0A2W1BLB5"/>
<dbReference type="InterPro" id="IPR001173">
    <property type="entry name" value="Glyco_trans_2-like"/>
</dbReference>
<proteinExistence type="predicted"/>